<name>A0A9N8HN46_9STRA</name>
<accession>A0A9N8HN46</accession>
<sequence>MAPTTVSPGFSHCHPCSSVNPTTASPTNGTYDPGSPHWHQPLWVPDFYTHCHPWFPSVSQLLLVHHENPTFQEILNGPTVVDIYTTVTPGSQCHHCGCPTDTYSTPGSSYGTTLGVLISTPRHPGSPSVNPTALVTPTPTVPGSPHGTNHSGSHGSTPTVTLGSPSVNPTASPTRNTYSKPWKSLIGTNHVGP</sequence>
<evidence type="ECO:0000256" key="1">
    <source>
        <dbReference type="SAM" id="MobiDB-lite"/>
    </source>
</evidence>
<dbReference type="Proteomes" id="UP001153069">
    <property type="component" value="Unassembled WGS sequence"/>
</dbReference>
<feature type="compositionally biased region" description="Low complexity" evidence="1">
    <location>
        <begin position="129"/>
        <end position="138"/>
    </location>
</feature>
<proteinExistence type="predicted"/>
<keyword evidence="3" id="KW-1185">Reference proteome</keyword>
<evidence type="ECO:0000313" key="2">
    <source>
        <dbReference type="EMBL" id="CAB9519866.1"/>
    </source>
</evidence>
<evidence type="ECO:0000313" key="3">
    <source>
        <dbReference type="Proteomes" id="UP001153069"/>
    </source>
</evidence>
<comment type="caution">
    <text evidence="2">The sequence shown here is derived from an EMBL/GenBank/DDBJ whole genome shotgun (WGS) entry which is preliminary data.</text>
</comment>
<reference evidence="2" key="1">
    <citation type="submission" date="2020-06" db="EMBL/GenBank/DDBJ databases">
        <authorList>
            <consortium name="Plant Systems Biology data submission"/>
        </authorList>
    </citation>
    <scope>NUCLEOTIDE SEQUENCE</scope>
    <source>
        <strain evidence="2">D6</strain>
    </source>
</reference>
<gene>
    <name evidence="2" type="ORF">SEMRO_1053_G235890.1</name>
</gene>
<dbReference type="AlphaFoldDB" id="A0A9N8HN46"/>
<dbReference type="EMBL" id="CAICTM010001051">
    <property type="protein sequence ID" value="CAB9519866.1"/>
    <property type="molecule type" value="Genomic_DNA"/>
</dbReference>
<protein>
    <submittedName>
        <fullName evidence="2">Uncharacterized protein</fullName>
    </submittedName>
</protein>
<organism evidence="2 3">
    <name type="scientific">Seminavis robusta</name>
    <dbReference type="NCBI Taxonomy" id="568900"/>
    <lineage>
        <taxon>Eukaryota</taxon>
        <taxon>Sar</taxon>
        <taxon>Stramenopiles</taxon>
        <taxon>Ochrophyta</taxon>
        <taxon>Bacillariophyta</taxon>
        <taxon>Bacillariophyceae</taxon>
        <taxon>Bacillariophycidae</taxon>
        <taxon>Naviculales</taxon>
        <taxon>Naviculaceae</taxon>
        <taxon>Seminavis</taxon>
    </lineage>
</organism>
<feature type="compositionally biased region" description="Polar residues" evidence="1">
    <location>
        <begin position="146"/>
        <end position="179"/>
    </location>
</feature>
<feature type="region of interest" description="Disordered" evidence="1">
    <location>
        <begin position="122"/>
        <end position="193"/>
    </location>
</feature>